<organism evidence="2 3">
    <name type="scientific">Dreissena polymorpha</name>
    <name type="common">Zebra mussel</name>
    <name type="synonym">Mytilus polymorpha</name>
    <dbReference type="NCBI Taxonomy" id="45954"/>
    <lineage>
        <taxon>Eukaryota</taxon>
        <taxon>Metazoa</taxon>
        <taxon>Spiralia</taxon>
        <taxon>Lophotrochozoa</taxon>
        <taxon>Mollusca</taxon>
        <taxon>Bivalvia</taxon>
        <taxon>Autobranchia</taxon>
        <taxon>Heteroconchia</taxon>
        <taxon>Euheterodonta</taxon>
        <taxon>Imparidentia</taxon>
        <taxon>Neoheterodontei</taxon>
        <taxon>Myida</taxon>
        <taxon>Dreissenoidea</taxon>
        <taxon>Dreissenidae</taxon>
        <taxon>Dreissena</taxon>
    </lineage>
</organism>
<gene>
    <name evidence="2" type="ORF">DPMN_100341</name>
</gene>
<evidence type="ECO:0000313" key="2">
    <source>
        <dbReference type="EMBL" id="KAH3857728.1"/>
    </source>
</evidence>
<reference evidence="2" key="2">
    <citation type="submission" date="2020-11" db="EMBL/GenBank/DDBJ databases">
        <authorList>
            <person name="McCartney M.A."/>
            <person name="Auch B."/>
            <person name="Kono T."/>
            <person name="Mallez S."/>
            <person name="Becker A."/>
            <person name="Gohl D.M."/>
            <person name="Silverstein K.A.T."/>
            <person name="Koren S."/>
            <person name="Bechman K.B."/>
            <person name="Herman A."/>
            <person name="Abrahante J.E."/>
            <person name="Garbe J."/>
        </authorList>
    </citation>
    <scope>NUCLEOTIDE SEQUENCE</scope>
    <source>
        <strain evidence="2">Duluth1</strain>
        <tissue evidence="2">Whole animal</tissue>
    </source>
</reference>
<sequence length="166" mass="18900">MIGQKLKTAPPTGGHVFQQIGTTFELNQDIIKTNILPNFELSRDFIGTKFLTKFNEDGTRNVAYREFTSKCLWTDGQTYDGQRPVTKAHLSNQLAQTNQQTNQPTDQQTGQKQYLAQTNQQTNQPTDQQTGQKQYLAQTNQQTNQPTDQQTGQKQYVPHYYSGGHK</sequence>
<evidence type="ECO:0000313" key="3">
    <source>
        <dbReference type="Proteomes" id="UP000828390"/>
    </source>
</evidence>
<feature type="region of interest" description="Disordered" evidence="1">
    <location>
        <begin position="93"/>
        <end position="166"/>
    </location>
</feature>
<accession>A0A9D4R851</accession>
<dbReference type="EMBL" id="JAIWYP010000003">
    <property type="protein sequence ID" value="KAH3857728.1"/>
    <property type="molecule type" value="Genomic_DNA"/>
</dbReference>
<protein>
    <submittedName>
        <fullName evidence="2">Uncharacterized protein</fullName>
    </submittedName>
</protein>
<keyword evidence="3" id="KW-1185">Reference proteome</keyword>
<name>A0A9D4R851_DREPO</name>
<evidence type="ECO:0000256" key="1">
    <source>
        <dbReference type="SAM" id="MobiDB-lite"/>
    </source>
</evidence>
<proteinExistence type="predicted"/>
<reference evidence="2" key="1">
    <citation type="journal article" date="2019" name="bioRxiv">
        <title>The Genome of the Zebra Mussel, Dreissena polymorpha: A Resource for Invasive Species Research.</title>
        <authorList>
            <person name="McCartney M.A."/>
            <person name="Auch B."/>
            <person name="Kono T."/>
            <person name="Mallez S."/>
            <person name="Zhang Y."/>
            <person name="Obille A."/>
            <person name="Becker A."/>
            <person name="Abrahante J.E."/>
            <person name="Garbe J."/>
            <person name="Badalamenti J.P."/>
            <person name="Herman A."/>
            <person name="Mangelson H."/>
            <person name="Liachko I."/>
            <person name="Sullivan S."/>
            <person name="Sone E.D."/>
            <person name="Koren S."/>
            <person name="Silverstein K.A.T."/>
            <person name="Beckman K.B."/>
            <person name="Gohl D.M."/>
        </authorList>
    </citation>
    <scope>NUCLEOTIDE SEQUENCE</scope>
    <source>
        <strain evidence="2">Duluth1</strain>
        <tissue evidence="2">Whole animal</tissue>
    </source>
</reference>
<comment type="caution">
    <text evidence="2">The sequence shown here is derived from an EMBL/GenBank/DDBJ whole genome shotgun (WGS) entry which is preliminary data.</text>
</comment>
<dbReference type="AlphaFoldDB" id="A0A9D4R851"/>
<dbReference type="Proteomes" id="UP000828390">
    <property type="component" value="Unassembled WGS sequence"/>
</dbReference>
<feature type="compositionally biased region" description="Low complexity" evidence="1">
    <location>
        <begin position="93"/>
        <end position="153"/>
    </location>
</feature>